<dbReference type="Pfam" id="PF20582">
    <property type="entry name" value="UPF0758_N"/>
    <property type="match status" value="1"/>
</dbReference>
<keyword evidence="1" id="KW-0645">Protease</keyword>
<reference evidence="8 12" key="2">
    <citation type="submission" date="2019-07" db="EMBL/GenBank/DDBJ databases">
        <title>Draft genome Sequence of Chlorobium phaeovibrioides sp. strain PhvTcv-s14, from the Phylum Chlorobi.</title>
        <authorList>
            <person name="Babenko V."/>
            <person name="Boldyreva D."/>
            <person name="Kanygina A."/>
            <person name="Selezneva O."/>
            <person name="Akopiyan T."/>
            <person name="Lunina O."/>
        </authorList>
    </citation>
    <scope>NUCLEOTIDE SEQUENCE [LARGE SCALE GENOMIC DNA]</scope>
    <source>
        <strain evidence="8 12">GrTcv12</strain>
    </source>
</reference>
<keyword evidence="5" id="KW-0482">Metalloprotease</keyword>
<dbReference type="GO" id="GO:0046872">
    <property type="term" value="F:metal ion binding"/>
    <property type="evidence" value="ECO:0007669"/>
    <property type="project" value="UniProtKB-KW"/>
</dbReference>
<dbReference type="NCBIfam" id="NF000642">
    <property type="entry name" value="PRK00024.1"/>
    <property type="match status" value="1"/>
</dbReference>
<dbReference type="InterPro" id="IPR020891">
    <property type="entry name" value="UPF0758_CS"/>
</dbReference>
<dbReference type="SUPFAM" id="SSF102712">
    <property type="entry name" value="JAB1/MPN domain"/>
    <property type="match status" value="1"/>
</dbReference>
<accession>A0A3S0NA41</accession>
<dbReference type="Gene3D" id="3.40.140.10">
    <property type="entry name" value="Cytidine Deaminase, domain 2"/>
    <property type="match status" value="1"/>
</dbReference>
<dbReference type="Proteomes" id="UP000489351">
    <property type="component" value="Unassembled WGS sequence"/>
</dbReference>
<evidence type="ECO:0000256" key="5">
    <source>
        <dbReference type="ARBA" id="ARBA00023049"/>
    </source>
</evidence>
<dbReference type="PROSITE" id="PS01302">
    <property type="entry name" value="UPF0758"/>
    <property type="match status" value="1"/>
</dbReference>
<dbReference type="InterPro" id="IPR010994">
    <property type="entry name" value="RuvA_2-like"/>
</dbReference>
<dbReference type="Proteomes" id="UP000327458">
    <property type="component" value="Unassembled WGS sequence"/>
</dbReference>
<dbReference type="EMBL" id="VMRG01000001">
    <property type="protein sequence ID" value="KAA6232841.1"/>
    <property type="molecule type" value="Genomic_DNA"/>
</dbReference>
<dbReference type="SUPFAM" id="SSF47781">
    <property type="entry name" value="RuvA domain 2-like"/>
    <property type="match status" value="1"/>
</dbReference>
<dbReference type="AlphaFoldDB" id="A0A3S0NA41"/>
<keyword evidence="2" id="KW-0479">Metal-binding</keyword>
<organism evidence="10 11">
    <name type="scientific">Chlorobium phaeovibrioides</name>
    <dbReference type="NCBI Taxonomy" id="1094"/>
    <lineage>
        <taxon>Bacteria</taxon>
        <taxon>Pseudomonadati</taxon>
        <taxon>Chlorobiota</taxon>
        <taxon>Chlorobiia</taxon>
        <taxon>Chlorobiales</taxon>
        <taxon>Chlorobiaceae</taxon>
        <taxon>Chlorobium/Pelodictyon group</taxon>
        <taxon>Chlorobium</taxon>
    </lineage>
</organism>
<keyword evidence="3" id="KW-0378">Hydrolase</keyword>
<dbReference type="InterPro" id="IPR001405">
    <property type="entry name" value="UPF0758"/>
</dbReference>
<dbReference type="Proteomes" id="UP000279908">
    <property type="component" value="Unassembled WGS sequence"/>
</dbReference>
<dbReference type="NCBIfam" id="TIGR00608">
    <property type="entry name" value="radc"/>
    <property type="match status" value="1"/>
</dbReference>
<reference evidence="10 11" key="1">
    <citation type="submission" date="2018-12" db="EMBL/GenBank/DDBJ databases">
        <authorList>
            <person name="Lunina O.N."/>
            <person name="Grouzdev D.S."/>
            <person name="Gorlenko V.M."/>
            <person name="Savvichev A.S."/>
        </authorList>
    </citation>
    <scope>NUCLEOTIDE SEQUENCE [LARGE SCALE GENOMIC DNA]</scope>
    <source>
        <strain evidence="10 11">BrKhr-17</strain>
    </source>
</reference>
<dbReference type="PANTHER" id="PTHR30471">
    <property type="entry name" value="DNA REPAIR PROTEIN RADC"/>
    <property type="match status" value="1"/>
</dbReference>
<feature type="domain" description="MPN" evidence="7">
    <location>
        <begin position="100"/>
        <end position="222"/>
    </location>
</feature>
<evidence type="ECO:0000256" key="6">
    <source>
        <dbReference type="RuleBase" id="RU003797"/>
    </source>
</evidence>
<dbReference type="Pfam" id="PF04002">
    <property type="entry name" value="RadC"/>
    <property type="match status" value="1"/>
</dbReference>
<proteinExistence type="inferred from homology"/>
<evidence type="ECO:0000313" key="11">
    <source>
        <dbReference type="Proteomes" id="UP000279908"/>
    </source>
</evidence>
<sequence>MRIADFDPENRPRERFITHGPAALSSAELLAIVLRTGTRKNNILDTCNTLLSLHGLEALANMNLKELQKTSGIGPSKAMQITAIFELNKRLHYKRNTNRKIQGARDVYEYMQGRVPDETKEHLFVLHLNTKNQITKCEEVTIGTLNASLIHPREVFKAAIRESANAIILVHNHPSGDTEPSNADRQVTNLLKQASAVIQIDLLDHVIIGKTGWYSFRENNQLS</sequence>
<dbReference type="PROSITE" id="PS50249">
    <property type="entry name" value="MPN"/>
    <property type="match status" value="1"/>
</dbReference>
<dbReference type="PANTHER" id="PTHR30471:SF3">
    <property type="entry name" value="UPF0758 PROTEIN YEES-RELATED"/>
    <property type="match status" value="1"/>
</dbReference>
<comment type="similarity">
    <text evidence="6">Belongs to the UPF0758 family.</text>
</comment>
<evidence type="ECO:0000256" key="1">
    <source>
        <dbReference type="ARBA" id="ARBA00022670"/>
    </source>
</evidence>
<dbReference type="EMBL" id="RXYK01000009">
    <property type="protein sequence ID" value="RTY37541.1"/>
    <property type="molecule type" value="Genomic_DNA"/>
</dbReference>
<evidence type="ECO:0000313" key="8">
    <source>
        <dbReference type="EMBL" id="KAA6232841.1"/>
    </source>
</evidence>
<gene>
    <name evidence="9" type="primary">radC</name>
    <name evidence="10" type="ORF">EKD02_06825</name>
    <name evidence="8" type="ORF">FP507_07055</name>
    <name evidence="9" type="ORF">GJ685_02870</name>
</gene>
<reference evidence="9 13" key="3">
    <citation type="submission" date="2019-11" db="EMBL/GenBank/DDBJ databases">
        <title>Green- and brown-colored morphotypes of Chlorobia in the stratified aquatic ecosystems of Kandalaksha Gulf (White Sea): A model for study of the accessory genome evolution.</title>
        <authorList>
            <person name="Grouzdev D.S."/>
        </authorList>
    </citation>
    <scope>NUCLEOTIDE SEQUENCE [LARGE SCALE GENOMIC DNA]</scope>
    <source>
        <strain evidence="9 13">ZM</strain>
    </source>
</reference>
<evidence type="ECO:0000313" key="13">
    <source>
        <dbReference type="Proteomes" id="UP000489351"/>
    </source>
</evidence>
<evidence type="ECO:0000313" key="9">
    <source>
        <dbReference type="EMBL" id="MWV54005.1"/>
    </source>
</evidence>
<evidence type="ECO:0000256" key="2">
    <source>
        <dbReference type="ARBA" id="ARBA00022723"/>
    </source>
</evidence>
<dbReference type="EMBL" id="WUBZ01000006">
    <property type="protein sequence ID" value="MWV54005.1"/>
    <property type="molecule type" value="Genomic_DNA"/>
</dbReference>
<evidence type="ECO:0000256" key="3">
    <source>
        <dbReference type="ARBA" id="ARBA00022801"/>
    </source>
</evidence>
<evidence type="ECO:0000313" key="10">
    <source>
        <dbReference type="EMBL" id="RTY37541.1"/>
    </source>
</evidence>
<dbReference type="InterPro" id="IPR046778">
    <property type="entry name" value="UPF0758_N"/>
</dbReference>
<keyword evidence="4" id="KW-0862">Zinc</keyword>
<evidence type="ECO:0000313" key="12">
    <source>
        <dbReference type="Proteomes" id="UP000327458"/>
    </source>
</evidence>
<dbReference type="RefSeq" id="WP_126341317.1">
    <property type="nucleotide sequence ID" value="NZ_CP041698.1"/>
</dbReference>
<keyword evidence="13" id="KW-1185">Reference proteome</keyword>
<dbReference type="GO" id="GO:0008237">
    <property type="term" value="F:metallopeptidase activity"/>
    <property type="evidence" value="ECO:0007669"/>
    <property type="project" value="UniProtKB-KW"/>
</dbReference>
<protein>
    <submittedName>
        <fullName evidence="9">DNA repair protein RadC</fullName>
    </submittedName>
    <submittedName>
        <fullName evidence="10">JAB domain-containing protein</fullName>
    </submittedName>
</protein>
<name>A0A3S0NA41_CHLPH</name>
<dbReference type="CDD" id="cd08071">
    <property type="entry name" value="MPN_DUF2466"/>
    <property type="match status" value="1"/>
</dbReference>
<evidence type="ECO:0000259" key="7">
    <source>
        <dbReference type="PROSITE" id="PS50249"/>
    </source>
</evidence>
<dbReference type="InterPro" id="IPR037518">
    <property type="entry name" value="MPN"/>
</dbReference>
<dbReference type="InterPro" id="IPR025657">
    <property type="entry name" value="RadC_JAB"/>
</dbReference>
<comment type="caution">
    <text evidence="10">The sequence shown here is derived from an EMBL/GenBank/DDBJ whole genome shotgun (WGS) entry which is preliminary data.</text>
</comment>
<dbReference type="GO" id="GO:0006508">
    <property type="term" value="P:proteolysis"/>
    <property type="evidence" value="ECO:0007669"/>
    <property type="project" value="UniProtKB-KW"/>
</dbReference>
<evidence type="ECO:0000256" key="4">
    <source>
        <dbReference type="ARBA" id="ARBA00022833"/>
    </source>
</evidence>